<accession>A0ABT5DJW1</accession>
<dbReference type="PANTHER" id="PTHR42881:SF13">
    <property type="entry name" value="PROLYL ENDOPEPTIDASE"/>
    <property type="match status" value="1"/>
</dbReference>
<keyword evidence="3" id="KW-0720">Serine protease</keyword>
<dbReference type="PRINTS" id="PR00862">
    <property type="entry name" value="PROLIGOPTASE"/>
</dbReference>
<sequence length="698" mass="76605">MRHFILLAAVAAAEDPYLWLEDVEGPRALDQVRQWNAATAAILEKAPDFEAYKARGAAILNDEAQIAFPGAVQNDRVTNFWQDASHVRGLWRVASIDRFIAGQPEWRTLIDLDALAKSEGKNWVWKGALCLRPAYDRCLIALSDGGKDAHLWREFDTVSGQFVEQGFVTPVAKNNVSWLDRDTLLIRSDFGPETLTTSGYGRQVRQWKRGTPLTQAPVVFEAQSSDVGAMTMTDIEEGHAYPLIQRDITSWTSEIHHLTPSGTLVRSPLPEDAEVEGVLEGRLIARIYAPWKHGGKTYKAGSLVAYAIAPLLEGKAPAIEAVYQPSAREAIEEVALGKQALYIKLLDNVAGKLVLLTRSAQGRWTPKPVPLAAKSVIHLVSVGGSSDTAFVSVEGLTAPEALFAIQPGTAPVQIAALPARFDASKMEVHQRFATSKDGTRIPYFVVRPKGVKGPVPTLMHAYGGFRVATSPTYLSKNPLRLGPLGQFWVEEGNAFVLANIRGGGEFGPKWHESVLKANRQKAYDDFHAVAEDLFRAGIAKKGALGISGRSNGGLLVGVAYTQRPELYAAVLMGVPLADMKRYSHLLAGASWMGEYGDPDKPEEWAFISKYSPYQNLKKGAAYPKVMFYTSTKDDRVHPAHARKMAARMAELGYPFYYYENIDGGHAGSANRNEEAYRAALMMVYLNRELRGLGAPTPE</sequence>
<dbReference type="InterPro" id="IPR023302">
    <property type="entry name" value="Pept_S9A_N"/>
</dbReference>
<comment type="caution">
    <text evidence="6">The sequence shown here is derived from an EMBL/GenBank/DDBJ whole genome shotgun (WGS) entry which is preliminary data.</text>
</comment>
<proteinExistence type="predicted"/>
<dbReference type="Pfam" id="PF02897">
    <property type="entry name" value="Peptidase_S9_N"/>
    <property type="match status" value="1"/>
</dbReference>
<evidence type="ECO:0000313" key="6">
    <source>
        <dbReference type="EMBL" id="MDC0712651.1"/>
    </source>
</evidence>
<evidence type="ECO:0000256" key="2">
    <source>
        <dbReference type="ARBA" id="ARBA00022801"/>
    </source>
</evidence>
<feature type="domain" description="Peptidase S9A N-terminal" evidence="5">
    <location>
        <begin position="12"/>
        <end position="409"/>
    </location>
</feature>
<dbReference type="InterPro" id="IPR002470">
    <property type="entry name" value="Peptidase_S9A"/>
</dbReference>
<evidence type="ECO:0000256" key="1">
    <source>
        <dbReference type="ARBA" id="ARBA00022670"/>
    </source>
</evidence>
<dbReference type="SUPFAM" id="SSF53474">
    <property type="entry name" value="alpha/beta-Hydrolases"/>
    <property type="match status" value="1"/>
</dbReference>
<dbReference type="Gene3D" id="2.130.10.120">
    <property type="entry name" value="Prolyl oligopeptidase, N-terminal domain"/>
    <property type="match status" value="1"/>
</dbReference>
<organism evidence="6 7">
    <name type="scientific">Stigmatella ashevillensis</name>
    <dbReference type="NCBI Taxonomy" id="2995309"/>
    <lineage>
        <taxon>Bacteria</taxon>
        <taxon>Pseudomonadati</taxon>
        <taxon>Myxococcota</taxon>
        <taxon>Myxococcia</taxon>
        <taxon>Myxococcales</taxon>
        <taxon>Cystobacterineae</taxon>
        <taxon>Archangiaceae</taxon>
        <taxon>Stigmatella</taxon>
    </lineage>
</organism>
<dbReference type="Proteomes" id="UP001221838">
    <property type="component" value="Unassembled WGS sequence"/>
</dbReference>
<dbReference type="PANTHER" id="PTHR42881">
    <property type="entry name" value="PROLYL ENDOPEPTIDASE"/>
    <property type="match status" value="1"/>
</dbReference>
<dbReference type="Gene3D" id="3.40.50.1820">
    <property type="entry name" value="alpha/beta hydrolase"/>
    <property type="match status" value="1"/>
</dbReference>
<name>A0ABT5DJW1_9BACT</name>
<feature type="domain" description="Peptidase S9 prolyl oligopeptidase catalytic" evidence="4">
    <location>
        <begin position="486"/>
        <end position="689"/>
    </location>
</feature>
<dbReference type="SUPFAM" id="SSF50993">
    <property type="entry name" value="Peptidase/esterase 'gauge' domain"/>
    <property type="match status" value="1"/>
</dbReference>
<evidence type="ECO:0000256" key="3">
    <source>
        <dbReference type="ARBA" id="ARBA00022825"/>
    </source>
</evidence>
<gene>
    <name evidence="6" type="ORF">POL68_29580</name>
</gene>
<dbReference type="EMBL" id="JAQNDM010000002">
    <property type="protein sequence ID" value="MDC0712651.1"/>
    <property type="molecule type" value="Genomic_DNA"/>
</dbReference>
<dbReference type="Pfam" id="PF00326">
    <property type="entry name" value="Peptidase_S9"/>
    <property type="match status" value="1"/>
</dbReference>
<reference evidence="6 7" key="1">
    <citation type="submission" date="2022-11" db="EMBL/GenBank/DDBJ databases">
        <title>Minimal conservation of predation-associated metabolite biosynthetic gene clusters underscores biosynthetic potential of Myxococcota including descriptions for ten novel species: Archangium lansinium sp. nov., Myxococcus landrumus sp. nov., Nannocystis bai.</title>
        <authorList>
            <person name="Ahearne A."/>
            <person name="Stevens C."/>
            <person name="Dowd S."/>
        </authorList>
    </citation>
    <scope>NUCLEOTIDE SEQUENCE [LARGE SCALE GENOMIC DNA]</scope>
    <source>
        <strain evidence="6 7">NCWAL01</strain>
    </source>
</reference>
<dbReference type="RefSeq" id="WP_272142790.1">
    <property type="nucleotide sequence ID" value="NZ_JAQNDM010000002.1"/>
</dbReference>
<keyword evidence="2" id="KW-0378">Hydrolase</keyword>
<evidence type="ECO:0000259" key="5">
    <source>
        <dbReference type="Pfam" id="PF02897"/>
    </source>
</evidence>
<keyword evidence="7" id="KW-1185">Reference proteome</keyword>
<dbReference type="InterPro" id="IPR051167">
    <property type="entry name" value="Prolyl_oligopep/macrocyclase"/>
</dbReference>
<evidence type="ECO:0000259" key="4">
    <source>
        <dbReference type="Pfam" id="PF00326"/>
    </source>
</evidence>
<evidence type="ECO:0000313" key="7">
    <source>
        <dbReference type="Proteomes" id="UP001221838"/>
    </source>
</evidence>
<dbReference type="InterPro" id="IPR029058">
    <property type="entry name" value="AB_hydrolase_fold"/>
</dbReference>
<protein>
    <submittedName>
        <fullName evidence="6">Prolyl oligopeptidase family serine peptidase</fullName>
    </submittedName>
</protein>
<keyword evidence="1" id="KW-0645">Protease</keyword>
<dbReference type="InterPro" id="IPR001375">
    <property type="entry name" value="Peptidase_S9_cat"/>
</dbReference>